<evidence type="ECO:0000313" key="10">
    <source>
        <dbReference type="EMBL" id="QIB69117.1"/>
    </source>
</evidence>
<keyword evidence="11" id="KW-1185">Reference proteome</keyword>
<dbReference type="InterPro" id="IPR001672">
    <property type="entry name" value="G6P_Isomerase"/>
</dbReference>
<comment type="catalytic activity">
    <reaction evidence="7 8 9">
        <text>alpha-D-glucose 6-phosphate = beta-D-fructose 6-phosphate</text>
        <dbReference type="Rhea" id="RHEA:11816"/>
        <dbReference type="ChEBI" id="CHEBI:57634"/>
        <dbReference type="ChEBI" id="CHEBI:58225"/>
        <dbReference type="EC" id="5.3.1.9"/>
    </reaction>
</comment>
<dbReference type="PROSITE" id="PS00174">
    <property type="entry name" value="P_GLUCOSE_ISOMERASE_2"/>
    <property type="match status" value="1"/>
</dbReference>
<dbReference type="KEGG" id="abut:Ami103574_07195"/>
<accession>A0A858BU68</accession>
<evidence type="ECO:0000256" key="8">
    <source>
        <dbReference type="HAMAP-Rule" id="MF_00473"/>
    </source>
</evidence>
<dbReference type="InterPro" id="IPR046348">
    <property type="entry name" value="SIS_dom_sf"/>
</dbReference>
<dbReference type="UniPathway" id="UPA00138"/>
<dbReference type="GO" id="GO:0004347">
    <property type="term" value="F:glucose-6-phosphate isomerase activity"/>
    <property type="evidence" value="ECO:0007669"/>
    <property type="project" value="UniProtKB-UniRule"/>
</dbReference>
<keyword evidence="3 8" id="KW-0312">Gluconeogenesis</keyword>
<dbReference type="PROSITE" id="PS00765">
    <property type="entry name" value="P_GLUCOSE_ISOMERASE_1"/>
    <property type="match status" value="1"/>
</dbReference>
<name>A0A858BU68_9FIRM</name>
<evidence type="ECO:0000256" key="6">
    <source>
        <dbReference type="ARBA" id="ARBA00023235"/>
    </source>
</evidence>
<dbReference type="EC" id="5.3.1.9" evidence="8"/>
<dbReference type="PANTHER" id="PTHR11469">
    <property type="entry name" value="GLUCOSE-6-PHOSPHATE ISOMERASE"/>
    <property type="match status" value="1"/>
</dbReference>
<evidence type="ECO:0000313" key="11">
    <source>
        <dbReference type="Proteomes" id="UP000466848"/>
    </source>
</evidence>
<comment type="caution">
    <text evidence="8">Lacks conserved residue(s) required for the propagation of feature annotation.</text>
</comment>
<dbReference type="AlphaFoldDB" id="A0A858BU68"/>
<protein>
    <recommendedName>
        <fullName evidence="8">Glucose-6-phosphate isomerase</fullName>
        <shortName evidence="8">GPI</shortName>
        <ecNumber evidence="8">5.3.1.9</ecNumber>
    </recommendedName>
    <alternativeName>
        <fullName evidence="8">Phosphoglucose isomerase</fullName>
        <shortName evidence="8">PGI</shortName>
    </alternativeName>
    <alternativeName>
        <fullName evidence="8">Phosphohexose isomerase</fullName>
        <shortName evidence="8">PHI</shortName>
    </alternativeName>
</protein>
<proteinExistence type="inferred from homology"/>
<keyword evidence="6 8" id="KW-0413">Isomerase</keyword>
<keyword evidence="4 8" id="KW-0963">Cytoplasm</keyword>
<dbReference type="Gene3D" id="3.40.50.10490">
    <property type="entry name" value="Glucose-6-phosphate isomerase like protein, domain 1"/>
    <property type="match status" value="2"/>
</dbReference>
<evidence type="ECO:0000256" key="1">
    <source>
        <dbReference type="ARBA" id="ARBA00004926"/>
    </source>
</evidence>
<evidence type="ECO:0000256" key="3">
    <source>
        <dbReference type="ARBA" id="ARBA00022432"/>
    </source>
</evidence>
<evidence type="ECO:0000256" key="5">
    <source>
        <dbReference type="ARBA" id="ARBA00023152"/>
    </source>
</evidence>
<evidence type="ECO:0000256" key="7">
    <source>
        <dbReference type="ARBA" id="ARBA00029321"/>
    </source>
</evidence>
<dbReference type="GO" id="GO:0006094">
    <property type="term" value="P:gluconeogenesis"/>
    <property type="evidence" value="ECO:0007669"/>
    <property type="project" value="UniProtKB-UniRule"/>
</dbReference>
<comment type="function">
    <text evidence="8">Catalyzes the reversible isomerization of glucose-6-phosphate to fructose-6-phosphate.</text>
</comment>
<feature type="active site" description="Proton donor" evidence="8">
    <location>
        <position position="290"/>
    </location>
</feature>
<dbReference type="UniPathway" id="UPA00109">
    <property type="reaction ID" value="UER00181"/>
</dbReference>
<dbReference type="FunFam" id="3.40.50.10490:FF:000016">
    <property type="entry name" value="Glucose-6-phosphate isomerase"/>
    <property type="match status" value="1"/>
</dbReference>
<organism evidence="10 11">
    <name type="scientific">Aminipila butyrica</name>
    <dbReference type="NCBI Taxonomy" id="433296"/>
    <lineage>
        <taxon>Bacteria</taxon>
        <taxon>Bacillati</taxon>
        <taxon>Bacillota</taxon>
        <taxon>Clostridia</taxon>
        <taxon>Peptostreptococcales</taxon>
        <taxon>Anaerovoracaceae</taxon>
        <taxon>Aminipila</taxon>
    </lineage>
</organism>
<dbReference type="GO" id="GO:0051156">
    <property type="term" value="P:glucose 6-phosphate metabolic process"/>
    <property type="evidence" value="ECO:0007669"/>
    <property type="project" value="TreeGrafter"/>
</dbReference>
<dbReference type="NCBIfam" id="NF010697">
    <property type="entry name" value="PRK14097.1"/>
    <property type="match status" value="1"/>
</dbReference>
<dbReference type="RefSeq" id="WP_163066082.1">
    <property type="nucleotide sequence ID" value="NZ_CP048649.1"/>
</dbReference>
<dbReference type="GO" id="GO:0097367">
    <property type="term" value="F:carbohydrate derivative binding"/>
    <property type="evidence" value="ECO:0007669"/>
    <property type="project" value="InterPro"/>
</dbReference>
<dbReference type="InterPro" id="IPR018189">
    <property type="entry name" value="Phosphoglucose_isomerase_CS"/>
</dbReference>
<comment type="pathway">
    <text evidence="8">Carbohydrate biosynthesis; gluconeogenesis.</text>
</comment>
<dbReference type="PANTHER" id="PTHR11469:SF1">
    <property type="entry name" value="GLUCOSE-6-PHOSPHATE ISOMERASE"/>
    <property type="match status" value="1"/>
</dbReference>
<evidence type="ECO:0000256" key="4">
    <source>
        <dbReference type="ARBA" id="ARBA00022490"/>
    </source>
</evidence>
<comment type="pathway">
    <text evidence="1 8 9">Carbohydrate degradation; glycolysis; D-glyceraldehyde 3-phosphate and glycerone phosphate from D-glucose: step 2/4.</text>
</comment>
<keyword evidence="5 8" id="KW-0324">Glycolysis</keyword>
<dbReference type="CDD" id="cd05015">
    <property type="entry name" value="SIS_PGI_1"/>
    <property type="match status" value="1"/>
</dbReference>
<dbReference type="CDD" id="cd05016">
    <property type="entry name" value="SIS_PGI_2"/>
    <property type="match status" value="1"/>
</dbReference>
<dbReference type="InterPro" id="IPR035476">
    <property type="entry name" value="SIS_PGI_1"/>
</dbReference>
<dbReference type="GO" id="GO:0006096">
    <property type="term" value="P:glycolytic process"/>
    <property type="evidence" value="ECO:0007669"/>
    <property type="project" value="UniProtKB-UniRule"/>
</dbReference>
<dbReference type="Proteomes" id="UP000466848">
    <property type="component" value="Chromosome"/>
</dbReference>
<feature type="active site" evidence="8">
    <location>
        <position position="425"/>
    </location>
</feature>
<reference evidence="10 11" key="1">
    <citation type="submission" date="2020-02" db="EMBL/GenBank/DDBJ databases">
        <authorList>
            <person name="Kim Y.B."/>
            <person name="Roh S.W."/>
        </authorList>
    </citation>
    <scope>NUCLEOTIDE SEQUENCE [LARGE SCALE GENOMIC DNA]</scope>
    <source>
        <strain evidence="10 11">DSM 103574</strain>
    </source>
</reference>
<dbReference type="PRINTS" id="PR00662">
    <property type="entry name" value="G6PISOMERASE"/>
</dbReference>
<dbReference type="HAMAP" id="MF_00473">
    <property type="entry name" value="G6P_isomerase"/>
    <property type="match status" value="1"/>
</dbReference>
<evidence type="ECO:0000256" key="9">
    <source>
        <dbReference type="RuleBase" id="RU000612"/>
    </source>
</evidence>
<dbReference type="GO" id="GO:0048029">
    <property type="term" value="F:monosaccharide binding"/>
    <property type="evidence" value="ECO:0007669"/>
    <property type="project" value="TreeGrafter"/>
</dbReference>
<dbReference type="InterPro" id="IPR035482">
    <property type="entry name" value="SIS_PGI_2"/>
</dbReference>
<dbReference type="GO" id="GO:0005829">
    <property type="term" value="C:cytosol"/>
    <property type="evidence" value="ECO:0007669"/>
    <property type="project" value="TreeGrafter"/>
</dbReference>
<comment type="subcellular location">
    <subcellularLocation>
        <location evidence="8">Cytoplasm</location>
    </subcellularLocation>
</comment>
<dbReference type="PROSITE" id="PS51463">
    <property type="entry name" value="P_GLUCOSE_ISOMERASE_3"/>
    <property type="match status" value="1"/>
</dbReference>
<dbReference type="EMBL" id="CP048649">
    <property type="protein sequence ID" value="QIB69117.1"/>
    <property type="molecule type" value="Genomic_DNA"/>
</dbReference>
<dbReference type="SUPFAM" id="SSF53697">
    <property type="entry name" value="SIS domain"/>
    <property type="match status" value="1"/>
</dbReference>
<dbReference type="Pfam" id="PF00342">
    <property type="entry name" value="PGI"/>
    <property type="match status" value="1"/>
</dbReference>
<gene>
    <name evidence="8" type="primary">pgi</name>
    <name evidence="10" type="ORF">Ami103574_07195</name>
</gene>
<evidence type="ECO:0000256" key="2">
    <source>
        <dbReference type="ARBA" id="ARBA00006604"/>
    </source>
</evidence>
<dbReference type="FunFam" id="3.40.50.10490:FF:000015">
    <property type="entry name" value="Glucose-6-phosphate isomerase"/>
    <property type="match status" value="1"/>
</dbReference>
<comment type="similarity">
    <text evidence="2 8 9">Belongs to the GPI family.</text>
</comment>
<sequence length="440" mass="49443">MKKITLDYSQSLHLIDQKELDFLQEKVSQCHELLHSKTGEGHQCLGWLDWPEQYDQEEFLKIQEAAEKIRKQSEVFIVVGIGGSYLGARAAIEMLNMLACTCKHEEQTGAPAIYFAGHNMSSIYLKNLYNNIEGKDVSINVISKSGTTTETAIVFRLLKEYMEKRYGRKEAGKRIFVTTNKCKGALKTLAGRQGYETFGIPENIGGRYSALTAVGLLPMAVAGIDIEQVMAGGQAACRDLSDDSLERNPAYQYATIRNLLYVKGKTIEVLAYYEPNLFYFGEWYKQLFGESEGKDGKGIFPASLNFTTDLHAMGQYIQEGRKDIFETTLNIEESEDKIIIKRAEDDSDGLNYLQGKTLDYINKKAMEGVMRAHCDGGVPNLMLCIPRISPYYVGSLIYFFEKACAMSGYLLGVNPFNQPGVEAYKRNMFHILGKPGYESL</sequence>